<dbReference type="Proteomes" id="UP000735302">
    <property type="component" value="Unassembled WGS sequence"/>
</dbReference>
<evidence type="ECO:0000313" key="2">
    <source>
        <dbReference type="EMBL" id="GFO43336.1"/>
    </source>
</evidence>
<accession>A0AAV4DHL1</accession>
<keyword evidence="3" id="KW-1185">Reference proteome</keyword>
<organism evidence="2 3">
    <name type="scientific">Plakobranchus ocellatus</name>
    <dbReference type="NCBI Taxonomy" id="259542"/>
    <lineage>
        <taxon>Eukaryota</taxon>
        <taxon>Metazoa</taxon>
        <taxon>Spiralia</taxon>
        <taxon>Lophotrochozoa</taxon>
        <taxon>Mollusca</taxon>
        <taxon>Gastropoda</taxon>
        <taxon>Heterobranchia</taxon>
        <taxon>Euthyneura</taxon>
        <taxon>Panpulmonata</taxon>
        <taxon>Sacoglossa</taxon>
        <taxon>Placobranchoidea</taxon>
        <taxon>Plakobranchidae</taxon>
        <taxon>Plakobranchus</taxon>
    </lineage>
</organism>
<dbReference type="EMBL" id="BLXT01007882">
    <property type="protein sequence ID" value="GFO43336.1"/>
    <property type="molecule type" value="Genomic_DNA"/>
</dbReference>
<dbReference type="InterPro" id="IPR029058">
    <property type="entry name" value="AB_hydrolase_fold"/>
</dbReference>
<dbReference type="InterPro" id="IPR002018">
    <property type="entry name" value="CarbesteraseB"/>
</dbReference>
<dbReference type="PANTHER" id="PTHR45570">
    <property type="entry name" value="CARBOXYLIC ESTER HYDROLASE"/>
    <property type="match status" value="1"/>
</dbReference>
<feature type="domain" description="Carboxylesterase type B" evidence="1">
    <location>
        <begin position="1"/>
        <end position="279"/>
    </location>
</feature>
<keyword evidence="2" id="KW-0378">Hydrolase</keyword>
<name>A0AAV4DHL1_9GAST</name>
<gene>
    <name evidence="2" type="ORF">PoB_006984100</name>
</gene>
<protein>
    <submittedName>
        <fullName evidence="2">Carboxylic ester hydrolase</fullName>
    </submittedName>
</protein>
<reference evidence="2 3" key="1">
    <citation type="journal article" date="2021" name="Elife">
        <title>Chloroplast acquisition without the gene transfer in kleptoplastic sea slugs, Plakobranchus ocellatus.</title>
        <authorList>
            <person name="Maeda T."/>
            <person name="Takahashi S."/>
            <person name="Yoshida T."/>
            <person name="Shimamura S."/>
            <person name="Takaki Y."/>
            <person name="Nagai Y."/>
            <person name="Toyoda A."/>
            <person name="Suzuki Y."/>
            <person name="Arimoto A."/>
            <person name="Ishii H."/>
            <person name="Satoh N."/>
            <person name="Nishiyama T."/>
            <person name="Hasebe M."/>
            <person name="Maruyama T."/>
            <person name="Minagawa J."/>
            <person name="Obokata J."/>
            <person name="Shigenobu S."/>
        </authorList>
    </citation>
    <scope>NUCLEOTIDE SEQUENCE [LARGE SCALE GENOMIC DNA]</scope>
</reference>
<dbReference type="Gene3D" id="3.40.50.1820">
    <property type="entry name" value="alpha/beta hydrolase"/>
    <property type="match status" value="1"/>
</dbReference>
<dbReference type="AlphaFoldDB" id="A0AAV4DHL1"/>
<proteinExistence type="predicted"/>
<dbReference type="GO" id="GO:0016787">
    <property type="term" value="F:hydrolase activity"/>
    <property type="evidence" value="ECO:0007669"/>
    <property type="project" value="UniProtKB-KW"/>
</dbReference>
<evidence type="ECO:0000259" key="1">
    <source>
        <dbReference type="Pfam" id="PF00135"/>
    </source>
</evidence>
<dbReference type="SUPFAM" id="SSF53474">
    <property type="entry name" value="alpha/beta-Hydrolases"/>
    <property type="match status" value="1"/>
</dbReference>
<sequence>MDCMRAKSADDVSKAAYETRSSVTSVKLLELFEPYGPYVDGQLVKGQPLAVFSRGNYTSKPIMLGTTTEETVLYVFAAFEKSVDAKEYLGLIAGLKPQSAAKIVEQYPPSLYPTDQRELIAKVSTDLIFSCSTRNLTRSLLSQGQNHIWLYVWDHAFSFKGWGPISWCEGRVCHGSEIVFVFGSAPLANFTFSAEEEILSGDVIAYWTNFAWSGDPNYSTPPRQWHSSPRADIQGKKLNVKDVTKWPEYSSVNNWTALRFKTPTSELISRYRDEDCTFWDTISYTTYP</sequence>
<evidence type="ECO:0000313" key="3">
    <source>
        <dbReference type="Proteomes" id="UP000735302"/>
    </source>
</evidence>
<comment type="caution">
    <text evidence="2">The sequence shown here is derived from an EMBL/GenBank/DDBJ whole genome shotgun (WGS) entry which is preliminary data.</text>
</comment>
<dbReference type="Pfam" id="PF00135">
    <property type="entry name" value="COesterase"/>
    <property type="match status" value="1"/>
</dbReference>
<dbReference type="PANTHER" id="PTHR45570:SF1">
    <property type="entry name" value="CARBOXYLIC ESTER HYDROLASE"/>
    <property type="match status" value="1"/>
</dbReference>